<dbReference type="NCBIfam" id="TIGR04416">
    <property type="entry name" value="group_II_RT_mat"/>
    <property type="match status" value="1"/>
</dbReference>
<dbReference type="PANTHER" id="PTHR34047">
    <property type="entry name" value="NUCLEAR INTRON MATURASE 1, MITOCHONDRIAL-RELATED"/>
    <property type="match status" value="1"/>
</dbReference>
<evidence type="ECO:0000313" key="4">
    <source>
        <dbReference type="EMBL" id="BFD47312.1"/>
    </source>
</evidence>
<gene>
    <name evidence="7" type="primary">ltrA_16</name>
    <name evidence="5" type="synonym">ltrA_11</name>
    <name evidence="6" type="synonym">ltrA_14</name>
    <name evidence="3" type="synonym">ltrA_3</name>
    <name evidence="4" type="synonym">ltrA_5</name>
    <name evidence="3" type="ORF">DMENIID0003_02160</name>
    <name evidence="4" type="ORF">DMENIID0003_03860</name>
    <name evidence="5" type="ORF">DMENIID0003_09380</name>
    <name evidence="6" type="ORF">DMENIID0003_11440</name>
    <name evidence="7" type="ORF">DMENIID0003_11560</name>
</gene>
<dbReference type="SMART" id="SM00507">
    <property type="entry name" value="HNHc"/>
    <property type="match status" value="1"/>
</dbReference>
<keyword evidence="7" id="KW-0548">Nucleotidyltransferase</keyword>
<dbReference type="InterPro" id="IPR051083">
    <property type="entry name" value="GrpII_Intron_Splice-Mob/Def"/>
</dbReference>
<evidence type="ECO:0000313" key="5">
    <source>
        <dbReference type="EMBL" id="BFD47864.1"/>
    </source>
</evidence>
<comment type="similarity">
    <text evidence="1">Belongs to the bacterial reverse transcriptase family.</text>
</comment>
<dbReference type="InterPro" id="IPR013597">
    <property type="entry name" value="Mat_intron_G2"/>
</dbReference>
<name>A0AAT9GE08_9RICK</name>
<proteinExistence type="inferred from homology"/>
<feature type="domain" description="Reverse transcriptase" evidence="2">
    <location>
        <begin position="114"/>
        <end position="368"/>
    </location>
</feature>
<evidence type="ECO:0000259" key="2">
    <source>
        <dbReference type="PROSITE" id="PS50878"/>
    </source>
</evidence>
<reference evidence="7" key="1">
    <citation type="submission" date="2024-01" db="EMBL/GenBank/DDBJ databases">
        <title>Sequencing the genomes of a sandfly, Sergentomyia squamirostris, and its two endosymbionts.</title>
        <authorList>
            <person name="Itokawa K."/>
            <person name="Sanjoba C."/>
        </authorList>
    </citation>
    <scope>NUCLEOTIDE SEQUENCE</scope>
    <source>
        <strain evidence="7">WSSQ</strain>
    </source>
</reference>
<dbReference type="EMBL" id="AP029172">
    <property type="protein sequence ID" value="BFD48082.1"/>
    <property type="molecule type" value="Genomic_DNA"/>
</dbReference>
<evidence type="ECO:0000313" key="6">
    <source>
        <dbReference type="EMBL" id="BFD48070.1"/>
    </source>
</evidence>
<dbReference type="InterPro" id="IPR000477">
    <property type="entry name" value="RT_dom"/>
</dbReference>
<dbReference type="GO" id="GO:0003964">
    <property type="term" value="F:RNA-directed DNA polymerase activity"/>
    <property type="evidence" value="ECO:0007669"/>
    <property type="project" value="UniProtKB-KW"/>
</dbReference>
<dbReference type="EMBL" id="AP029172">
    <property type="protein sequence ID" value="BFD47142.1"/>
    <property type="molecule type" value="Genomic_DNA"/>
</dbReference>
<dbReference type="Pfam" id="PF13655">
    <property type="entry name" value="RVT_N"/>
    <property type="match status" value="1"/>
</dbReference>
<dbReference type="InterPro" id="IPR030931">
    <property type="entry name" value="Group_II_RT_mat"/>
</dbReference>
<accession>A0AAT9GE08</accession>
<organism evidence="7">
    <name type="scientific">Wolbachia endosymbiont of Sergentomyia squamirostris</name>
    <dbReference type="NCBI Taxonomy" id="3113640"/>
    <lineage>
        <taxon>Bacteria</taxon>
        <taxon>Pseudomonadati</taxon>
        <taxon>Pseudomonadota</taxon>
        <taxon>Alphaproteobacteria</taxon>
        <taxon>Rickettsiales</taxon>
        <taxon>Anaplasmataceae</taxon>
        <taxon>Wolbachieae</taxon>
        <taxon>Wolbachia</taxon>
    </lineage>
</organism>
<dbReference type="CDD" id="cd01651">
    <property type="entry name" value="RT_G2_intron"/>
    <property type="match status" value="1"/>
</dbReference>
<evidence type="ECO:0000313" key="7">
    <source>
        <dbReference type="EMBL" id="BFD48082.1"/>
    </source>
</evidence>
<evidence type="ECO:0000256" key="1">
    <source>
        <dbReference type="ARBA" id="ARBA00034120"/>
    </source>
</evidence>
<dbReference type="CDD" id="cd00085">
    <property type="entry name" value="HNHc"/>
    <property type="match status" value="1"/>
</dbReference>
<dbReference type="InterPro" id="IPR025960">
    <property type="entry name" value="RVT_N"/>
</dbReference>
<protein>
    <submittedName>
        <fullName evidence="7">Group II intron reverse transcriptase/maturase</fullName>
    </submittedName>
</protein>
<evidence type="ECO:0000313" key="3">
    <source>
        <dbReference type="EMBL" id="BFD47142.1"/>
    </source>
</evidence>
<sequence length="609" mass="71063">MPRVMSRICRRGHCNLEGKVVNSSEYVMSQQNVRYEWNEIPWRKLEKFSFKLQKRIYRASQCNDIKKMHNLQRLLLKSTSARTIAVRRVTQDNRGKKTAGIDGKANLSQKERLQLANSLDIREKAKPSRRIWISKPGKNEKRPLGIPTISCRAKQTLVKMALEPEWEAKFEPNTYGFRPGRSCHDAIEAIFQALSRKTAFILDADISGCFDNINHNKLLEKLNTTPTLKKILRGWLKAGVMENRIYKPTESGTIQGGTISPLLACIALNGLESYLKETMADQIRSYRKEKLGRSCREKAKRSLSIITYADDFVVFHESKQIVLKAEILIKEWLKTIGLELKSSKTKISHSLNPLKEKKTGFDFLGFTIRQHTVKQGKKTYKLLIKPSRNSIKRYTLTAKYKLKEMCGAPQEAVIKNLNPLIRGWCQYYTSVISRKVFELLDSVMFRKLWKWAVRKHTNKGKYWIKRKYFKRYKNDNWRFMTSNGKYLIKHGDHAIKRHIKVRGAKSPYDGDWIYWSSRRVPDKSLRVIKLLKMQQGKCNYCQLYFRSEDIIEVHHQDKNRNNNTIGNLSLLHGHCHDYLHRSVYDKHQVREKPDVVKVTSPVSKSSGER</sequence>
<dbReference type="Pfam" id="PF08388">
    <property type="entry name" value="GIIM"/>
    <property type="match status" value="1"/>
</dbReference>
<dbReference type="EMBL" id="AP029172">
    <property type="protein sequence ID" value="BFD48070.1"/>
    <property type="molecule type" value="Genomic_DNA"/>
</dbReference>
<dbReference type="EMBL" id="AP029172">
    <property type="protein sequence ID" value="BFD47312.1"/>
    <property type="molecule type" value="Genomic_DNA"/>
</dbReference>
<keyword evidence="7" id="KW-0808">Transferase</keyword>
<dbReference type="EMBL" id="AP029172">
    <property type="protein sequence ID" value="BFD47864.1"/>
    <property type="molecule type" value="Genomic_DNA"/>
</dbReference>
<dbReference type="InterPro" id="IPR043502">
    <property type="entry name" value="DNA/RNA_pol_sf"/>
</dbReference>
<dbReference type="SUPFAM" id="SSF56672">
    <property type="entry name" value="DNA/RNA polymerases"/>
    <property type="match status" value="1"/>
</dbReference>
<dbReference type="AlphaFoldDB" id="A0AAT9GE08"/>
<dbReference type="PROSITE" id="PS50878">
    <property type="entry name" value="RT_POL"/>
    <property type="match status" value="1"/>
</dbReference>
<dbReference type="PANTHER" id="PTHR34047:SF10">
    <property type="entry name" value="GROUP II INTRON-ASSOCIATED OPEN READING FRAME"/>
    <property type="match status" value="1"/>
</dbReference>
<keyword evidence="7" id="KW-0695">RNA-directed DNA polymerase</keyword>
<dbReference type="Pfam" id="PF00078">
    <property type="entry name" value="RVT_1"/>
    <property type="match status" value="1"/>
</dbReference>
<dbReference type="InterPro" id="IPR003615">
    <property type="entry name" value="HNH_nuc"/>
</dbReference>